<sequence>MNLSNYFHLPKLCVKSLSIQNEPSNKIDNQIIEKQNENNELMRKNLDSDDFEEITSIKFVSDIKIPENFNNNLNLEFYSDYIKSLDKRIEKLEELETFYLKSASLKFYFTPMSKIFYLNFIEMYILPRLISHRYYGFYPILIKKPSLFWTFLCLNFNSNHDTMTTAIVLRHTIASAELRLRRVDSPKNKFESTGKKSSRPIRFPTLSFLLSK</sequence>
<keyword evidence="2" id="KW-1185">Reference proteome</keyword>
<dbReference type="EMBL" id="REGN01003759">
    <property type="protein sequence ID" value="RNA20914.1"/>
    <property type="molecule type" value="Genomic_DNA"/>
</dbReference>
<evidence type="ECO:0000313" key="1">
    <source>
        <dbReference type="EMBL" id="RNA20914.1"/>
    </source>
</evidence>
<gene>
    <name evidence="1" type="ORF">BpHYR1_039063</name>
</gene>
<accession>A0A3M7RBY7</accession>
<organism evidence="1 2">
    <name type="scientific">Brachionus plicatilis</name>
    <name type="common">Marine rotifer</name>
    <name type="synonym">Brachionus muelleri</name>
    <dbReference type="NCBI Taxonomy" id="10195"/>
    <lineage>
        <taxon>Eukaryota</taxon>
        <taxon>Metazoa</taxon>
        <taxon>Spiralia</taxon>
        <taxon>Gnathifera</taxon>
        <taxon>Rotifera</taxon>
        <taxon>Eurotatoria</taxon>
        <taxon>Monogononta</taxon>
        <taxon>Pseudotrocha</taxon>
        <taxon>Ploima</taxon>
        <taxon>Brachionidae</taxon>
        <taxon>Brachionus</taxon>
    </lineage>
</organism>
<name>A0A3M7RBY7_BRAPC</name>
<dbReference type="AlphaFoldDB" id="A0A3M7RBY7"/>
<comment type="caution">
    <text evidence="1">The sequence shown here is derived from an EMBL/GenBank/DDBJ whole genome shotgun (WGS) entry which is preliminary data.</text>
</comment>
<protein>
    <submittedName>
        <fullName evidence="1">Uncharacterized protein</fullName>
    </submittedName>
</protein>
<reference evidence="1 2" key="1">
    <citation type="journal article" date="2018" name="Sci. Rep.">
        <title>Genomic signatures of local adaptation to the degree of environmental predictability in rotifers.</title>
        <authorList>
            <person name="Franch-Gras L."/>
            <person name="Hahn C."/>
            <person name="Garcia-Roger E.M."/>
            <person name="Carmona M.J."/>
            <person name="Serra M."/>
            <person name="Gomez A."/>
        </authorList>
    </citation>
    <scope>NUCLEOTIDE SEQUENCE [LARGE SCALE GENOMIC DNA]</scope>
    <source>
        <strain evidence="1">HYR1</strain>
    </source>
</reference>
<proteinExistence type="predicted"/>
<dbReference type="Proteomes" id="UP000276133">
    <property type="component" value="Unassembled WGS sequence"/>
</dbReference>
<evidence type="ECO:0000313" key="2">
    <source>
        <dbReference type="Proteomes" id="UP000276133"/>
    </source>
</evidence>